<dbReference type="InterPro" id="IPR029044">
    <property type="entry name" value="Nucleotide-diphossugar_trans"/>
</dbReference>
<dbReference type="GO" id="GO:0050501">
    <property type="term" value="F:hyaluronan synthase activity"/>
    <property type="evidence" value="ECO:0007669"/>
    <property type="project" value="UniProtKB-EC"/>
</dbReference>
<evidence type="ECO:0000313" key="19">
    <source>
        <dbReference type="Proteomes" id="UP000194816"/>
    </source>
</evidence>
<evidence type="ECO:0000256" key="15">
    <source>
        <dbReference type="ARBA" id="ARBA00048168"/>
    </source>
</evidence>
<keyword evidence="6" id="KW-0328">Glycosyltransferase</keyword>
<dbReference type="CDD" id="cd06423">
    <property type="entry name" value="CESA_like"/>
    <property type="match status" value="1"/>
</dbReference>
<evidence type="ECO:0000256" key="13">
    <source>
        <dbReference type="ARBA" id="ARBA00043237"/>
    </source>
</evidence>
<dbReference type="PANTHER" id="PTHR22913:SF12">
    <property type="entry name" value="MANNURONAN SYNTHASE"/>
    <property type="match status" value="1"/>
</dbReference>
<evidence type="ECO:0000256" key="2">
    <source>
        <dbReference type="ARBA" id="ARBA00004698"/>
    </source>
</evidence>
<comment type="function">
    <text evidence="10">Glycosaminoglycan synthesis. The hyaluronic acid capsule is involved in the pathogenicity of group A Streptococci; it may be the major virulence determinant.</text>
</comment>
<evidence type="ECO:0000256" key="16">
    <source>
        <dbReference type="SAM" id="Phobius"/>
    </source>
</evidence>
<keyword evidence="16" id="KW-1133">Transmembrane helix</keyword>
<dbReference type="Proteomes" id="UP000194816">
    <property type="component" value="Unassembled WGS sequence"/>
</dbReference>
<comment type="similarity">
    <text evidence="3">Belongs to the NodC/HAS family.</text>
</comment>
<evidence type="ECO:0000256" key="8">
    <source>
        <dbReference type="ARBA" id="ARBA00022903"/>
    </source>
</evidence>
<evidence type="ECO:0000256" key="12">
    <source>
        <dbReference type="ARBA" id="ARBA00042148"/>
    </source>
</evidence>
<dbReference type="GO" id="GO:0085029">
    <property type="term" value="P:extracellular matrix assembly"/>
    <property type="evidence" value="ECO:0007669"/>
    <property type="project" value="TreeGrafter"/>
</dbReference>
<evidence type="ECO:0000256" key="5">
    <source>
        <dbReference type="ARBA" id="ARBA00022475"/>
    </source>
</evidence>
<organism evidence="18 19">
    <name type="scientific">Bacillus thuringiensis subsp. higo</name>
    <dbReference type="NCBI Taxonomy" id="132266"/>
    <lineage>
        <taxon>Bacteria</taxon>
        <taxon>Bacillati</taxon>
        <taxon>Bacillota</taxon>
        <taxon>Bacilli</taxon>
        <taxon>Bacillales</taxon>
        <taxon>Bacillaceae</taxon>
        <taxon>Bacillus</taxon>
        <taxon>Bacillus cereus group</taxon>
    </lineage>
</organism>
<evidence type="ECO:0000256" key="3">
    <source>
        <dbReference type="ARBA" id="ARBA00006782"/>
    </source>
</evidence>
<evidence type="ECO:0000259" key="17">
    <source>
        <dbReference type="Pfam" id="PF00535"/>
    </source>
</evidence>
<comment type="subcellular location">
    <subcellularLocation>
        <location evidence="1">Cell membrane</location>
    </subcellularLocation>
</comment>
<dbReference type="RefSeq" id="WP_242449340.1">
    <property type="nucleotide sequence ID" value="NZ_MOOK01000059.1"/>
</dbReference>
<proteinExistence type="inferred from homology"/>
<evidence type="ECO:0000313" key="18">
    <source>
        <dbReference type="EMBL" id="OUB57037.1"/>
    </source>
</evidence>
<dbReference type="InterPro" id="IPR001173">
    <property type="entry name" value="Glyco_trans_2-like"/>
</dbReference>
<dbReference type="Pfam" id="PF00535">
    <property type="entry name" value="Glycos_transf_2"/>
    <property type="match status" value="1"/>
</dbReference>
<evidence type="ECO:0000256" key="1">
    <source>
        <dbReference type="ARBA" id="ARBA00004236"/>
    </source>
</evidence>
<reference evidence="18 19" key="1">
    <citation type="submission" date="2016-10" db="EMBL/GenBank/DDBJ databases">
        <title>Comparative genomics of Bacillus thuringiensis reveals a path to pathogens against multiple invertebrate hosts.</title>
        <authorList>
            <person name="Zheng J."/>
            <person name="Gao Q."/>
            <person name="Liu H."/>
            <person name="Peng D."/>
            <person name="Ruan L."/>
            <person name="Sun M."/>
        </authorList>
    </citation>
    <scope>NUCLEOTIDE SEQUENCE [LARGE SCALE GENOMIC DNA]</scope>
    <source>
        <strain evidence="18">BGSC 4AU1</strain>
    </source>
</reference>
<keyword evidence="9 16" id="KW-0472">Membrane</keyword>
<dbReference type="Gene3D" id="3.90.550.10">
    <property type="entry name" value="Spore Coat Polysaccharide Biosynthesis Protein SpsA, Chain A"/>
    <property type="match status" value="1"/>
</dbReference>
<comment type="pathway">
    <text evidence="2">Glycan biosynthesis; hyaluronan biosynthesis.</text>
</comment>
<gene>
    <name evidence="18" type="ORF">BK716_06850</name>
</gene>
<dbReference type="SUPFAM" id="SSF53448">
    <property type="entry name" value="Nucleotide-diphospho-sugar transferases"/>
    <property type="match status" value="1"/>
</dbReference>
<sequence length="420" mass="48154">MIFGVAVIAMLYVNSIYKEGWSVSLGIYGTVMLTYLLAKMILSFFYKPKIGDPPNLKVSVIIPIYNEKVNAIQDTILSILNQDYPIHEIIVVDDGSDDDGCYEEVLRIKEQLNNCKKKVEIDGARGDGKRYKLRFISHRFSENRGKRHAQIWGFERSTGDVIVTVDSDGYLFPDAVRALLIPFRDSEVMAVTGHVNARNRIKNWFTKLIDMRYENAFRVERAAQSVTGNVLICCGPISCYRREVIIENLEQYGHQMFLGEVVQAGDDRCLTNYAILKGKTVYQETARCITDVPATLLQFIKQQIRWNKSFFRESLLALKIGVKKPMVLIWVVMELALWIIFNVTLILGFVIKPVATGWLMGIYYFACLCLSAYARNVFYILKHPFIFLTAPIYGFIHIIVLFPLRIYALCTLKSNKWGTR</sequence>
<evidence type="ECO:0000256" key="11">
    <source>
        <dbReference type="ARBA" id="ARBA00040508"/>
    </source>
</evidence>
<evidence type="ECO:0000256" key="9">
    <source>
        <dbReference type="ARBA" id="ARBA00023136"/>
    </source>
</evidence>
<protein>
    <recommendedName>
        <fullName evidence="11">Hyaluronan synthase</fullName>
        <ecNumber evidence="4">2.4.1.212</ecNumber>
    </recommendedName>
    <alternativeName>
        <fullName evidence="13">Hyaluronate synthase</fullName>
    </alternativeName>
    <alternativeName>
        <fullName evidence="12">Hyaluronic acid synthase</fullName>
    </alternativeName>
</protein>
<dbReference type="GO" id="GO:0030213">
    <property type="term" value="P:hyaluronan biosynthetic process"/>
    <property type="evidence" value="ECO:0007669"/>
    <property type="project" value="TreeGrafter"/>
</dbReference>
<keyword evidence="7" id="KW-0808">Transferase</keyword>
<feature type="domain" description="Glycosyltransferase 2-like" evidence="17">
    <location>
        <begin position="59"/>
        <end position="246"/>
    </location>
</feature>
<dbReference type="AlphaFoldDB" id="A0A9X6LUN4"/>
<comment type="catalytic activity">
    <reaction evidence="14">
        <text>[hyaluronan](n) + UDP-N-acetyl-alpha-D-glucosamine = N-acetyl-beta-D-glucosaminyl-(1-&gt;4)-[hyaluronan](n) + UDP + H(+)</text>
        <dbReference type="Rhea" id="RHEA:20465"/>
        <dbReference type="Rhea" id="RHEA-COMP:12583"/>
        <dbReference type="Rhea" id="RHEA-COMP:12585"/>
        <dbReference type="ChEBI" id="CHEBI:15378"/>
        <dbReference type="ChEBI" id="CHEBI:57705"/>
        <dbReference type="ChEBI" id="CHEBI:58223"/>
        <dbReference type="ChEBI" id="CHEBI:132153"/>
        <dbReference type="ChEBI" id="CHEBI:132154"/>
        <dbReference type="EC" id="2.4.1.212"/>
    </reaction>
</comment>
<evidence type="ECO:0000256" key="4">
    <source>
        <dbReference type="ARBA" id="ARBA00012207"/>
    </source>
</evidence>
<feature type="transmembrane region" description="Helical" evidence="16">
    <location>
        <begin position="327"/>
        <end position="351"/>
    </location>
</feature>
<keyword evidence="8" id="KW-0972">Capsule biogenesis/degradation</keyword>
<keyword evidence="5" id="KW-1003">Cell membrane</keyword>
<dbReference type="PANTHER" id="PTHR22913">
    <property type="entry name" value="HYALURONAN SYNTHASE"/>
    <property type="match status" value="1"/>
</dbReference>
<feature type="transmembrane region" description="Helical" evidence="16">
    <location>
        <begin position="386"/>
        <end position="408"/>
    </location>
</feature>
<evidence type="ECO:0000256" key="10">
    <source>
        <dbReference type="ARBA" id="ARBA00037408"/>
    </source>
</evidence>
<accession>A0A9X6LUN4</accession>
<dbReference type="EMBL" id="MOOK01000059">
    <property type="protein sequence ID" value="OUB57037.1"/>
    <property type="molecule type" value="Genomic_DNA"/>
</dbReference>
<feature type="transmembrane region" description="Helical" evidence="16">
    <location>
        <begin position="25"/>
        <end position="46"/>
    </location>
</feature>
<evidence type="ECO:0000256" key="7">
    <source>
        <dbReference type="ARBA" id="ARBA00022679"/>
    </source>
</evidence>
<keyword evidence="16" id="KW-0812">Transmembrane</keyword>
<name>A0A9X6LUN4_BACUH</name>
<dbReference type="GO" id="GO:0005886">
    <property type="term" value="C:plasma membrane"/>
    <property type="evidence" value="ECO:0007669"/>
    <property type="project" value="UniProtKB-SubCell"/>
</dbReference>
<comment type="catalytic activity">
    <reaction evidence="15">
        <text>N-acetyl-beta-D-glucosaminyl-(1-&gt;4)-[hyaluronan](n) + UDP-alpha-D-glucuronate = [hyaluronan](n+1) + UDP + H(+)</text>
        <dbReference type="Rhea" id="RHEA:12528"/>
        <dbReference type="Rhea" id="RHEA-COMP:12585"/>
        <dbReference type="Rhea" id="RHEA-COMP:12587"/>
        <dbReference type="ChEBI" id="CHEBI:15378"/>
        <dbReference type="ChEBI" id="CHEBI:58052"/>
        <dbReference type="ChEBI" id="CHEBI:58223"/>
        <dbReference type="ChEBI" id="CHEBI:132153"/>
        <dbReference type="ChEBI" id="CHEBI:132154"/>
        <dbReference type="EC" id="2.4.1.212"/>
    </reaction>
</comment>
<comment type="caution">
    <text evidence="18">The sequence shown here is derived from an EMBL/GenBank/DDBJ whole genome shotgun (WGS) entry which is preliminary data.</text>
</comment>
<evidence type="ECO:0000256" key="14">
    <source>
        <dbReference type="ARBA" id="ARBA00047709"/>
    </source>
</evidence>
<feature type="transmembrane region" description="Helical" evidence="16">
    <location>
        <begin position="357"/>
        <end position="374"/>
    </location>
</feature>
<dbReference type="EC" id="2.4.1.212" evidence="4"/>
<evidence type="ECO:0000256" key="6">
    <source>
        <dbReference type="ARBA" id="ARBA00022676"/>
    </source>
</evidence>